<reference evidence="1" key="2">
    <citation type="submission" date="2020-11" db="EMBL/GenBank/DDBJ databases">
        <authorList>
            <person name="McCartney M.A."/>
            <person name="Auch B."/>
            <person name="Kono T."/>
            <person name="Mallez S."/>
            <person name="Becker A."/>
            <person name="Gohl D.M."/>
            <person name="Silverstein K.A.T."/>
            <person name="Koren S."/>
            <person name="Bechman K.B."/>
            <person name="Herman A."/>
            <person name="Abrahante J.E."/>
            <person name="Garbe J."/>
        </authorList>
    </citation>
    <scope>NUCLEOTIDE SEQUENCE</scope>
    <source>
        <strain evidence="1">Duluth1</strain>
        <tissue evidence="1">Whole animal</tissue>
    </source>
</reference>
<proteinExistence type="predicted"/>
<reference evidence="1" key="1">
    <citation type="journal article" date="2019" name="bioRxiv">
        <title>The Genome of the Zebra Mussel, Dreissena polymorpha: A Resource for Invasive Species Research.</title>
        <authorList>
            <person name="McCartney M.A."/>
            <person name="Auch B."/>
            <person name="Kono T."/>
            <person name="Mallez S."/>
            <person name="Zhang Y."/>
            <person name="Obille A."/>
            <person name="Becker A."/>
            <person name="Abrahante J.E."/>
            <person name="Garbe J."/>
            <person name="Badalamenti J.P."/>
            <person name="Herman A."/>
            <person name="Mangelson H."/>
            <person name="Liachko I."/>
            <person name="Sullivan S."/>
            <person name="Sone E.D."/>
            <person name="Koren S."/>
            <person name="Silverstein K.A.T."/>
            <person name="Beckman K.B."/>
            <person name="Gohl D.M."/>
        </authorList>
    </citation>
    <scope>NUCLEOTIDE SEQUENCE</scope>
    <source>
        <strain evidence="1">Duluth1</strain>
        <tissue evidence="1">Whole animal</tissue>
    </source>
</reference>
<dbReference type="Proteomes" id="UP000828390">
    <property type="component" value="Unassembled WGS sequence"/>
</dbReference>
<dbReference type="EMBL" id="JAIWYP010000009">
    <property type="protein sequence ID" value="KAH3768250.1"/>
    <property type="molecule type" value="Genomic_DNA"/>
</dbReference>
<evidence type="ECO:0000313" key="2">
    <source>
        <dbReference type="Proteomes" id="UP000828390"/>
    </source>
</evidence>
<organism evidence="1 2">
    <name type="scientific">Dreissena polymorpha</name>
    <name type="common">Zebra mussel</name>
    <name type="synonym">Mytilus polymorpha</name>
    <dbReference type="NCBI Taxonomy" id="45954"/>
    <lineage>
        <taxon>Eukaryota</taxon>
        <taxon>Metazoa</taxon>
        <taxon>Spiralia</taxon>
        <taxon>Lophotrochozoa</taxon>
        <taxon>Mollusca</taxon>
        <taxon>Bivalvia</taxon>
        <taxon>Autobranchia</taxon>
        <taxon>Heteroconchia</taxon>
        <taxon>Euheterodonta</taxon>
        <taxon>Imparidentia</taxon>
        <taxon>Neoheterodontei</taxon>
        <taxon>Myida</taxon>
        <taxon>Dreissenoidea</taxon>
        <taxon>Dreissenidae</taxon>
        <taxon>Dreissena</taxon>
    </lineage>
</organism>
<protein>
    <submittedName>
        <fullName evidence="1">Uncharacterized protein</fullName>
    </submittedName>
</protein>
<keyword evidence="2" id="KW-1185">Reference proteome</keyword>
<comment type="caution">
    <text evidence="1">The sequence shown here is derived from an EMBL/GenBank/DDBJ whole genome shotgun (WGS) entry which is preliminary data.</text>
</comment>
<accession>A0A9D4DWT0</accession>
<sequence length="51" mass="6113">MGPQTYREMQLIDTVVLLNIRRQNRYWPGVSKVLKVMISVTTINYSSYHRR</sequence>
<gene>
    <name evidence="1" type="ORF">DPMN_169462</name>
</gene>
<name>A0A9D4DWT0_DREPO</name>
<dbReference type="AlphaFoldDB" id="A0A9D4DWT0"/>
<evidence type="ECO:0000313" key="1">
    <source>
        <dbReference type="EMBL" id="KAH3768250.1"/>
    </source>
</evidence>